<dbReference type="RefSeq" id="WP_237874293.1">
    <property type="nucleotide sequence ID" value="NZ_JAKLUA010000042.1"/>
</dbReference>
<evidence type="ECO:0000313" key="3">
    <source>
        <dbReference type="Proteomes" id="UP001139012"/>
    </source>
</evidence>
<accession>A0ABS9M2N1</accession>
<gene>
    <name evidence="2" type="ORF">L6637_41095</name>
</gene>
<keyword evidence="1" id="KW-0812">Transmembrane</keyword>
<dbReference type="NCBIfam" id="NF045607">
    <property type="entry name" value="exo_Victor_syst"/>
    <property type="match status" value="1"/>
</dbReference>
<dbReference type="EMBL" id="JAKLUA010000042">
    <property type="protein sequence ID" value="MCG2673283.1"/>
    <property type="molecule type" value="Genomic_DNA"/>
</dbReference>
<feature type="transmembrane region" description="Helical" evidence="1">
    <location>
        <begin position="30"/>
        <end position="47"/>
    </location>
</feature>
<protein>
    <recommendedName>
        <fullName evidence="4">GGDEF domain-containing protein</fullName>
    </recommendedName>
</protein>
<sequence>MTTVFDILTVTCFIGLVIAFFQFTDRERATLLHFLLAGVVFAVANQVGNGGHFYLAAVLVLAGIGYAALGARR</sequence>
<feature type="transmembrane region" description="Helical" evidence="1">
    <location>
        <begin position="53"/>
        <end position="71"/>
    </location>
</feature>
<keyword evidence="1" id="KW-0472">Membrane</keyword>
<evidence type="ECO:0000313" key="2">
    <source>
        <dbReference type="EMBL" id="MCG2673283.1"/>
    </source>
</evidence>
<organism evidence="2 3">
    <name type="scientific">Bradyrhizobium zhengyangense</name>
    <dbReference type="NCBI Taxonomy" id="2911009"/>
    <lineage>
        <taxon>Bacteria</taxon>
        <taxon>Pseudomonadati</taxon>
        <taxon>Pseudomonadota</taxon>
        <taxon>Alphaproteobacteria</taxon>
        <taxon>Hyphomicrobiales</taxon>
        <taxon>Nitrobacteraceae</taxon>
        <taxon>Bradyrhizobium</taxon>
    </lineage>
</organism>
<dbReference type="InterPro" id="IPR054655">
    <property type="entry name" value="XrtV-like"/>
</dbReference>
<keyword evidence="1" id="KW-1133">Transmembrane helix</keyword>
<comment type="caution">
    <text evidence="2">The sequence shown here is derived from an EMBL/GenBank/DDBJ whole genome shotgun (WGS) entry which is preliminary data.</text>
</comment>
<proteinExistence type="predicted"/>
<dbReference type="Proteomes" id="UP001139012">
    <property type="component" value="Unassembled WGS sequence"/>
</dbReference>
<evidence type="ECO:0000256" key="1">
    <source>
        <dbReference type="SAM" id="Phobius"/>
    </source>
</evidence>
<name>A0ABS9M2N1_9BRAD</name>
<keyword evidence="3" id="KW-1185">Reference proteome</keyword>
<evidence type="ECO:0008006" key="4">
    <source>
        <dbReference type="Google" id="ProtNLM"/>
    </source>
</evidence>
<reference evidence="2" key="1">
    <citation type="submission" date="2022-01" db="EMBL/GenBank/DDBJ databases">
        <title>Genome sequnece data of strain Bradyrhizobium sp. nov.</title>
        <authorList>
            <person name="Zhang J."/>
        </authorList>
    </citation>
    <scope>NUCLEOTIDE SEQUENCE</scope>
    <source>
        <strain evidence="2">WYCCWR 12774</strain>
    </source>
</reference>
<feature type="transmembrane region" description="Helical" evidence="1">
    <location>
        <begin position="6"/>
        <end position="23"/>
    </location>
</feature>